<comment type="caution">
    <text evidence="2">The sequence shown here is derived from an EMBL/GenBank/DDBJ whole genome shotgun (WGS) entry which is preliminary data.</text>
</comment>
<reference evidence="2" key="1">
    <citation type="journal article" date="2014" name="Int. J. Syst. Evol. Microbiol.">
        <title>Complete genome sequence of Corynebacterium casei LMG S-19264T (=DSM 44701T), isolated from a smear-ripened cheese.</title>
        <authorList>
            <consortium name="US DOE Joint Genome Institute (JGI-PGF)"/>
            <person name="Walter F."/>
            <person name="Albersmeier A."/>
            <person name="Kalinowski J."/>
            <person name="Ruckert C."/>
        </authorList>
    </citation>
    <scope>NUCLEOTIDE SEQUENCE</scope>
    <source>
        <strain evidence="2">CGMCC 1.15880</strain>
    </source>
</reference>
<dbReference type="InterPro" id="IPR009642">
    <property type="entry name" value="DUF1236"/>
</dbReference>
<dbReference type="AlphaFoldDB" id="A0A916R5L9"/>
<proteinExistence type="predicted"/>
<dbReference type="Pfam" id="PF06823">
    <property type="entry name" value="DUF1236"/>
    <property type="match status" value="1"/>
</dbReference>
<keyword evidence="3" id="KW-1185">Reference proteome</keyword>
<gene>
    <name evidence="2" type="ORF">GCM10011498_33420</name>
</gene>
<organism evidence="2 3">
    <name type="scientific">Neptunicoccus cionae</name>
    <dbReference type="NCBI Taxonomy" id="2035344"/>
    <lineage>
        <taxon>Bacteria</taxon>
        <taxon>Pseudomonadati</taxon>
        <taxon>Pseudomonadota</taxon>
        <taxon>Alphaproteobacteria</taxon>
        <taxon>Rhodobacterales</taxon>
        <taxon>Paracoccaceae</taxon>
        <taxon>Neptunicoccus</taxon>
    </lineage>
</organism>
<dbReference type="InterPro" id="IPR003646">
    <property type="entry name" value="SH3-like_bac-type"/>
</dbReference>
<dbReference type="EMBL" id="BMKA01000006">
    <property type="protein sequence ID" value="GGA29560.1"/>
    <property type="molecule type" value="Genomic_DNA"/>
</dbReference>
<dbReference type="Proteomes" id="UP000628017">
    <property type="component" value="Unassembled WGS sequence"/>
</dbReference>
<sequence length="288" mass="30019">MPAQKCRFRKGANLSLNRMELSPNHPVSAMLPVSGRGAPPSAFTVWAAPNETEVKNYTEEHIMNLVKTGLISSLLISTALPAVAQTVEAVAATDLNIRSGPGPHHSVVGVIPGGKEASVEGCLESTSWCQVKFGDVTGWSSSDYLAVNVEEKAIALTTRPQAYDVKTVTYEDAEGTKKNENEGAAVGATLGALTGVALGGPIGGVIAGGILGGAAGTAAAEPEEETITYISSNPVETVYLDGEVVVGAGVPEAVTTYELPQSEYRYLNVNNQAVVVDAQTNQIVRIIR</sequence>
<name>A0A916R5L9_9RHOB</name>
<evidence type="ECO:0000313" key="3">
    <source>
        <dbReference type="Proteomes" id="UP000628017"/>
    </source>
</evidence>
<accession>A0A916R5L9</accession>
<feature type="domain" description="SH3b" evidence="1">
    <location>
        <begin position="85"/>
        <end position="149"/>
    </location>
</feature>
<protein>
    <recommendedName>
        <fullName evidence="1">SH3b domain-containing protein</fullName>
    </recommendedName>
</protein>
<dbReference type="Gene3D" id="2.30.30.40">
    <property type="entry name" value="SH3 Domains"/>
    <property type="match status" value="1"/>
</dbReference>
<reference evidence="2" key="2">
    <citation type="submission" date="2020-09" db="EMBL/GenBank/DDBJ databases">
        <authorList>
            <person name="Sun Q."/>
            <person name="Zhou Y."/>
        </authorList>
    </citation>
    <scope>NUCLEOTIDE SEQUENCE</scope>
    <source>
        <strain evidence="2">CGMCC 1.15880</strain>
    </source>
</reference>
<dbReference type="Pfam" id="PF08239">
    <property type="entry name" value="SH3_3"/>
    <property type="match status" value="1"/>
</dbReference>
<evidence type="ECO:0000259" key="1">
    <source>
        <dbReference type="PROSITE" id="PS51781"/>
    </source>
</evidence>
<evidence type="ECO:0000313" key="2">
    <source>
        <dbReference type="EMBL" id="GGA29560.1"/>
    </source>
</evidence>
<dbReference type="PROSITE" id="PS51781">
    <property type="entry name" value="SH3B"/>
    <property type="match status" value="1"/>
</dbReference>